<keyword evidence="5 13" id="KW-0732">Signal</keyword>
<feature type="region of interest" description="Disordered" evidence="14">
    <location>
        <begin position="26"/>
        <end position="54"/>
    </location>
</feature>
<evidence type="ECO:0000256" key="10">
    <source>
        <dbReference type="ARBA" id="ARBA00022917"/>
    </source>
</evidence>
<dbReference type="GO" id="GO:0050567">
    <property type="term" value="F:glutaminyl-tRNA synthase (glutamine-hydrolyzing) activity"/>
    <property type="evidence" value="ECO:0007669"/>
    <property type="project" value="UniProtKB-UniRule"/>
</dbReference>
<evidence type="ECO:0000313" key="17">
    <source>
        <dbReference type="Proteomes" id="UP001303222"/>
    </source>
</evidence>
<dbReference type="InterPro" id="IPR018027">
    <property type="entry name" value="Asn/Gln_amidotransferase"/>
</dbReference>
<keyword evidence="12" id="KW-0496">Mitochondrion</keyword>
<keyword evidence="11" id="KW-1015">Disulfide bond</keyword>
<evidence type="ECO:0000313" key="16">
    <source>
        <dbReference type="EMBL" id="KAK3950636.1"/>
    </source>
</evidence>
<protein>
    <recommendedName>
        <fullName evidence="12">Glutamyl-tRNA(Gln) amidotransferase subunit B, mitochondrial</fullName>
        <shortName evidence="12">Glu-AdT subunit B</shortName>
        <ecNumber evidence="12">6.3.5.-</ecNumber>
    </recommendedName>
</protein>
<organism evidence="16 17">
    <name type="scientific">Pseudoneurospora amorphoporcata</name>
    <dbReference type="NCBI Taxonomy" id="241081"/>
    <lineage>
        <taxon>Eukaryota</taxon>
        <taxon>Fungi</taxon>
        <taxon>Dikarya</taxon>
        <taxon>Ascomycota</taxon>
        <taxon>Pezizomycotina</taxon>
        <taxon>Sordariomycetes</taxon>
        <taxon>Sordariomycetidae</taxon>
        <taxon>Sordariales</taxon>
        <taxon>Sordariaceae</taxon>
        <taxon>Pseudoneurospora</taxon>
    </lineage>
</organism>
<keyword evidence="10 12" id="KW-0648">Protein biosynthesis</keyword>
<dbReference type="InterPro" id="IPR011118">
    <property type="entry name" value="Tannase/feruloyl_esterase"/>
</dbReference>
<reference evidence="16" key="2">
    <citation type="submission" date="2023-06" db="EMBL/GenBank/DDBJ databases">
        <authorList>
            <consortium name="Lawrence Berkeley National Laboratory"/>
            <person name="Mondo S.J."/>
            <person name="Hensen N."/>
            <person name="Bonometti L."/>
            <person name="Westerberg I."/>
            <person name="Brannstrom I.O."/>
            <person name="Guillou S."/>
            <person name="Cros-Aarteil S."/>
            <person name="Calhoun S."/>
            <person name="Haridas S."/>
            <person name="Kuo A."/>
            <person name="Pangilinan J."/>
            <person name="Riley R."/>
            <person name="Labutti K."/>
            <person name="Andreopoulos B."/>
            <person name="Lipzen A."/>
            <person name="Chen C."/>
            <person name="Yanf M."/>
            <person name="Daum C."/>
            <person name="Ng V."/>
            <person name="Clum A."/>
            <person name="Steindorff A."/>
            <person name="Ohm R."/>
            <person name="Martin F."/>
            <person name="Silar P."/>
            <person name="Natvig D."/>
            <person name="Lalanne C."/>
            <person name="Gautier V."/>
            <person name="Ament-Velasquez S.L."/>
            <person name="Kruys A."/>
            <person name="Hutchinson M.I."/>
            <person name="Powell A.J."/>
            <person name="Barry K."/>
            <person name="Miller A.N."/>
            <person name="Grigoriev I.V."/>
            <person name="Debuchy R."/>
            <person name="Gladieux P."/>
            <person name="Thoren M.H."/>
            <person name="Johannesson H."/>
        </authorList>
    </citation>
    <scope>NUCLEOTIDE SEQUENCE</scope>
    <source>
        <strain evidence="16">CBS 626.80</strain>
    </source>
</reference>
<dbReference type="SUPFAM" id="SSF55931">
    <property type="entry name" value="Glutamine synthetase/guanido kinase"/>
    <property type="match status" value="1"/>
</dbReference>
<dbReference type="Pfam" id="PF07519">
    <property type="entry name" value="Tannase"/>
    <property type="match status" value="1"/>
</dbReference>
<dbReference type="InterPro" id="IPR017958">
    <property type="entry name" value="Gln-tRNA_amidoTrfase_suB_CS"/>
</dbReference>
<keyword evidence="9 12" id="KW-0067">ATP-binding</keyword>
<dbReference type="GO" id="GO:0005739">
    <property type="term" value="C:mitochondrion"/>
    <property type="evidence" value="ECO:0007669"/>
    <property type="project" value="UniProtKB-SubCell"/>
</dbReference>
<evidence type="ECO:0000256" key="1">
    <source>
        <dbReference type="ARBA" id="ARBA00006249"/>
    </source>
</evidence>
<dbReference type="SMART" id="SM00845">
    <property type="entry name" value="GatB_Yqey"/>
    <property type="match status" value="1"/>
</dbReference>
<dbReference type="InterPro" id="IPR029058">
    <property type="entry name" value="AB_hydrolase_fold"/>
</dbReference>
<sequence length="1243" mass="134330">MARITASITGLIVALAIVIQGVTVPSGRSGSGWWKRNIPPPASSSSVAQPPEQISTPPNCNKAFFTNMLPPEALLENMTVVPEGGSYGEGKENIAYPTDPTNLPALCAVTINVTSSPSSSYRFGLFLPTEWSGRFLAVGNGGFAGGINWLDMAPGTHYGMATVSSDLGHNGSATDTSWAINQPEKKIDWGWRALHGTVVLGKKLTAAYYNGCDISYSYYSGCSTGGRQGLREIQQFPDSFDGVLVGAPAWWTSHLNNYITQLGMYNLPSASASHISSDLLKVVAEEVVRQCDLADGVQDGIISRPDLCAFDSSLLLCPSNYTAALVTNGTTATPTPSCLTRPQIDTLEKVYATHHHSSTQELIYPGLTLGSEAQWFTGIFGGTSRTTNKTTNLTTTQDGTPSPYGLGYQRDFLLNNATWNYSALYSDSLVDLADRLDPGAATADKYDISAFKSRGGKIILYHGLADGLVPARGTELYYNRTIRHFGGSLSTIENLGNTTGFFKFFPIPGMQHCWGSPEGVDAPWHIGGAFQAGVLGSAGVWGVPGFEESDKEHDALLALRAWVEEGREVNSLVATGWRGGGLDGGEGVKRQRKVCAYLLTGHIASPACLGRTRAALPAGKNARAALPWRQQHLQPRLQQHQARYLTTETNTSTNTSTPPPPTAPFRKQLKEQAKALKKSGNKKKKSSDNQTVPGWELTVGIEIHAQLNTAHKLFSSATTSFNDSPNTHVAPFDLALPGSQPLFQPATLVPAIRAALALNCSIQPVSRFDRKHYFHWDQPSGYQITQFYEPFAKDGYITLYARDGIAAEDGEEVKVGIKQVQMEQDTAKTTAQPGETQWLDFNRVGVPLIEIITLPEIHHPATAAALVRKVQMVLGSVDACVSGLEEGGLRADVNVSVRRTGESGLGQRTEIKNLSSFKAVEDAVIAERDRQIKLLESGGKVLGETRGWSLGSTETKRLRGKEGEVDYRYMPDPDLGPVVIGEDLVQRLKETMGTLPDAEADALMERYHLSAKDALALMLLDGGARVQYFYNVLDSLEERIAAAAAAEEGQAIPEEGAEHATLAANWCLHELGKLADSASSESCSSGLEMTPQGESPLVPSSSLAAILFHLHSRSITAKVAKDLLWAVYRGEVPSSSSSSGDPSQGRQDGITAYITTHNLWFKELSEAEYAKLADEVIQGEEKVLGEFVKWKQGKMKAYPQGKLMYLVGKMMRNGPEGRVEANGAESVLRAVLERWVEQSEGGQ</sequence>
<accession>A0AAN6NTA9</accession>
<evidence type="ECO:0000256" key="7">
    <source>
        <dbReference type="ARBA" id="ARBA00022801"/>
    </source>
</evidence>
<dbReference type="GO" id="GO:0030956">
    <property type="term" value="C:glutamyl-tRNA(Gln) amidotransferase complex"/>
    <property type="evidence" value="ECO:0007669"/>
    <property type="project" value="UniProtKB-UniRule"/>
</dbReference>
<dbReference type="GO" id="GO:0070681">
    <property type="term" value="P:glutaminyl-tRNAGln biosynthesis via transamidation"/>
    <property type="evidence" value="ECO:0007669"/>
    <property type="project" value="UniProtKB-UniRule"/>
</dbReference>
<gene>
    <name evidence="16" type="ORF">QBC32DRAFT_375923</name>
</gene>
<dbReference type="AlphaFoldDB" id="A0AAN6NTA9"/>
<dbReference type="PANTHER" id="PTHR11659">
    <property type="entry name" value="GLUTAMYL-TRNA GLN AMIDOTRANSFERASE SUBUNIT B MITOCHONDRIAL AND PROKARYOTIC PET112-RELATED"/>
    <property type="match status" value="1"/>
</dbReference>
<comment type="subcellular location">
    <subcellularLocation>
        <location evidence="12">Mitochondrion</location>
    </subcellularLocation>
</comment>
<evidence type="ECO:0000256" key="3">
    <source>
        <dbReference type="ARBA" id="ARBA00022598"/>
    </source>
</evidence>
<evidence type="ECO:0000256" key="13">
    <source>
        <dbReference type="RuleBase" id="RU361238"/>
    </source>
</evidence>
<dbReference type="GO" id="GO:0032543">
    <property type="term" value="P:mitochondrial translation"/>
    <property type="evidence" value="ECO:0007669"/>
    <property type="project" value="UniProtKB-UniRule"/>
</dbReference>
<keyword evidence="8" id="KW-0106">Calcium</keyword>
<dbReference type="Proteomes" id="UP001303222">
    <property type="component" value="Unassembled WGS sequence"/>
</dbReference>
<dbReference type="GO" id="GO:0046872">
    <property type="term" value="F:metal ion binding"/>
    <property type="evidence" value="ECO:0007669"/>
    <property type="project" value="UniProtKB-KW"/>
</dbReference>
<keyword evidence="6 12" id="KW-0547">Nucleotide-binding</keyword>
<dbReference type="GO" id="GO:0030600">
    <property type="term" value="F:feruloyl esterase activity"/>
    <property type="evidence" value="ECO:0007669"/>
    <property type="project" value="UniProtKB-ARBA"/>
</dbReference>
<dbReference type="InterPro" id="IPR004413">
    <property type="entry name" value="GatB"/>
</dbReference>
<evidence type="ECO:0000256" key="4">
    <source>
        <dbReference type="ARBA" id="ARBA00022723"/>
    </source>
</evidence>
<proteinExistence type="inferred from homology"/>
<evidence type="ECO:0000256" key="12">
    <source>
        <dbReference type="HAMAP-Rule" id="MF_03147"/>
    </source>
</evidence>
<keyword evidence="3 12" id="KW-0436">Ligase</keyword>
<dbReference type="NCBIfam" id="NF004012">
    <property type="entry name" value="PRK05477.1-2"/>
    <property type="match status" value="1"/>
</dbReference>
<dbReference type="EC" id="6.3.5.-" evidence="12"/>
<comment type="similarity">
    <text evidence="12">Belongs to the GatB/GatE family. GatB subfamily.</text>
</comment>
<dbReference type="PROSITE" id="PS01234">
    <property type="entry name" value="GATB"/>
    <property type="match status" value="1"/>
</dbReference>
<dbReference type="InterPro" id="IPR017959">
    <property type="entry name" value="Asn/Gln-tRNA_amidoTrfase_suB/E"/>
</dbReference>
<feature type="chain" id="PRO_5042669034" description="Glutamyl-tRNA(Gln) amidotransferase subunit B, mitochondrial" evidence="13">
    <location>
        <begin position="22"/>
        <end position="1243"/>
    </location>
</feature>
<dbReference type="SUPFAM" id="SSF53474">
    <property type="entry name" value="alpha/beta-Hydrolases"/>
    <property type="match status" value="1"/>
</dbReference>
<feature type="compositionally biased region" description="Basic residues" evidence="14">
    <location>
        <begin position="675"/>
        <end position="685"/>
    </location>
</feature>
<dbReference type="InterPro" id="IPR014746">
    <property type="entry name" value="Gln_synth/guanido_kin_cat_dom"/>
</dbReference>
<evidence type="ECO:0000256" key="2">
    <source>
        <dbReference type="ARBA" id="ARBA00022487"/>
    </source>
</evidence>
<evidence type="ECO:0000259" key="15">
    <source>
        <dbReference type="SMART" id="SM00845"/>
    </source>
</evidence>
<keyword evidence="2" id="KW-0719">Serine esterase</keyword>
<evidence type="ECO:0000256" key="5">
    <source>
        <dbReference type="ARBA" id="ARBA00022729"/>
    </source>
</evidence>
<comment type="function">
    <text evidence="12">Allows the formation of correctly charged Gln-tRNA(Gln) through the transamidation of misacylated Glu-tRNA(Gln) in the mitochondria. The reaction takes place in the presence of glutamine and ATP through an activated gamma-phospho-Glu-tRNA(Gln).</text>
</comment>
<reference evidence="16" key="1">
    <citation type="journal article" date="2023" name="Mol. Phylogenet. Evol.">
        <title>Genome-scale phylogeny and comparative genomics of the fungal order Sordariales.</title>
        <authorList>
            <person name="Hensen N."/>
            <person name="Bonometti L."/>
            <person name="Westerberg I."/>
            <person name="Brannstrom I.O."/>
            <person name="Guillou S."/>
            <person name="Cros-Aarteil S."/>
            <person name="Calhoun S."/>
            <person name="Haridas S."/>
            <person name="Kuo A."/>
            <person name="Mondo S."/>
            <person name="Pangilinan J."/>
            <person name="Riley R."/>
            <person name="LaButti K."/>
            <person name="Andreopoulos B."/>
            <person name="Lipzen A."/>
            <person name="Chen C."/>
            <person name="Yan M."/>
            <person name="Daum C."/>
            <person name="Ng V."/>
            <person name="Clum A."/>
            <person name="Steindorff A."/>
            <person name="Ohm R.A."/>
            <person name="Martin F."/>
            <person name="Silar P."/>
            <person name="Natvig D.O."/>
            <person name="Lalanne C."/>
            <person name="Gautier V."/>
            <person name="Ament-Velasquez S.L."/>
            <person name="Kruys A."/>
            <person name="Hutchinson M.I."/>
            <person name="Powell A.J."/>
            <person name="Barry K."/>
            <person name="Miller A.N."/>
            <person name="Grigoriev I.V."/>
            <person name="Debuchy R."/>
            <person name="Gladieux P."/>
            <person name="Hiltunen Thoren M."/>
            <person name="Johannesson H."/>
        </authorList>
    </citation>
    <scope>NUCLEOTIDE SEQUENCE</scope>
    <source>
        <strain evidence="16">CBS 626.80</strain>
    </source>
</reference>
<evidence type="ECO:0000256" key="8">
    <source>
        <dbReference type="ARBA" id="ARBA00022837"/>
    </source>
</evidence>
<dbReference type="EMBL" id="MU859171">
    <property type="protein sequence ID" value="KAK3950636.1"/>
    <property type="molecule type" value="Genomic_DNA"/>
</dbReference>
<dbReference type="InterPro" id="IPR006075">
    <property type="entry name" value="Asn/Gln-tRNA_Trfase_suB/E_cat"/>
</dbReference>
<comment type="subunit">
    <text evidence="12">Subunit of the heterotrimeric GatCAB amidotransferase (AdT) complex, composed of A, B and C subunits.</text>
</comment>
<comment type="caution">
    <text evidence="16">The sequence shown here is derived from an EMBL/GenBank/DDBJ whole genome shotgun (WGS) entry which is preliminary data.</text>
</comment>
<dbReference type="GO" id="GO:0005524">
    <property type="term" value="F:ATP binding"/>
    <property type="evidence" value="ECO:0007669"/>
    <property type="project" value="UniProtKB-KW"/>
</dbReference>
<dbReference type="HAMAP" id="MF_00121">
    <property type="entry name" value="GatB"/>
    <property type="match status" value="1"/>
</dbReference>
<name>A0AAN6NTA9_9PEZI</name>
<feature type="region of interest" description="Disordered" evidence="14">
    <location>
        <begin position="671"/>
        <end position="691"/>
    </location>
</feature>
<keyword evidence="7 13" id="KW-0378">Hydrolase</keyword>
<dbReference type="PANTHER" id="PTHR11659:SF0">
    <property type="entry name" value="GLUTAMYL-TRNA(GLN) AMIDOTRANSFERASE SUBUNIT B, MITOCHONDRIAL"/>
    <property type="match status" value="1"/>
</dbReference>
<dbReference type="Pfam" id="PF02934">
    <property type="entry name" value="GatB_N"/>
    <property type="match status" value="1"/>
</dbReference>
<dbReference type="NCBIfam" id="TIGR00133">
    <property type="entry name" value="gatB"/>
    <property type="match status" value="1"/>
</dbReference>
<feature type="domain" description="Asn/Gln amidotransferase" evidence="15">
    <location>
        <begin position="1051"/>
        <end position="1232"/>
    </location>
</feature>
<evidence type="ECO:0000256" key="14">
    <source>
        <dbReference type="SAM" id="MobiDB-lite"/>
    </source>
</evidence>
<evidence type="ECO:0000256" key="9">
    <source>
        <dbReference type="ARBA" id="ARBA00022840"/>
    </source>
</evidence>
<keyword evidence="4" id="KW-0479">Metal-binding</keyword>
<evidence type="ECO:0000256" key="11">
    <source>
        <dbReference type="ARBA" id="ARBA00023157"/>
    </source>
</evidence>
<keyword evidence="17" id="KW-1185">Reference proteome</keyword>
<feature type="signal peptide" evidence="13">
    <location>
        <begin position="1"/>
        <end position="21"/>
    </location>
</feature>
<comment type="catalytic activity">
    <reaction evidence="12">
        <text>L-glutamyl-tRNA(Gln) + L-glutamine + ATP + H2O = L-glutaminyl-tRNA(Gln) + L-glutamate + ADP + phosphate + H(+)</text>
        <dbReference type="Rhea" id="RHEA:17521"/>
        <dbReference type="Rhea" id="RHEA-COMP:9681"/>
        <dbReference type="Rhea" id="RHEA-COMP:9684"/>
        <dbReference type="ChEBI" id="CHEBI:15377"/>
        <dbReference type="ChEBI" id="CHEBI:15378"/>
        <dbReference type="ChEBI" id="CHEBI:29985"/>
        <dbReference type="ChEBI" id="CHEBI:30616"/>
        <dbReference type="ChEBI" id="CHEBI:43474"/>
        <dbReference type="ChEBI" id="CHEBI:58359"/>
        <dbReference type="ChEBI" id="CHEBI:78520"/>
        <dbReference type="ChEBI" id="CHEBI:78521"/>
        <dbReference type="ChEBI" id="CHEBI:456216"/>
    </reaction>
</comment>
<comment type="similarity">
    <text evidence="1 13">Belongs to the tannase family.</text>
</comment>
<evidence type="ECO:0000256" key="6">
    <source>
        <dbReference type="ARBA" id="ARBA00022741"/>
    </source>
</evidence>